<evidence type="ECO:0000313" key="1">
    <source>
        <dbReference type="EMBL" id="AFQ96354.1"/>
    </source>
</evidence>
<reference evidence="1 2" key="1">
    <citation type="journal article" date="2013" name="Virol. J.">
        <title>Genome sequence and analysis of a broad-host range lytic bacteriophage that infects the Bacillus cereus group.</title>
        <authorList>
            <person name="El-Arabi T.F."/>
            <person name="Griffiths M.W."/>
            <person name="She Y.M."/>
            <person name="Villegas A."/>
            <person name="Lingohr E.J."/>
            <person name="Kropinski A.M."/>
        </authorList>
    </citation>
    <scope>NUCLEOTIDE SEQUENCE [LARGE SCALE GENOMIC DNA]</scope>
</reference>
<gene>
    <name evidence="1" type="primary">orf045</name>
</gene>
<proteinExistence type="predicted"/>
<sequence length="70" mass="8210">MTNPMTWKQQQLLNQLGNVLNDLAEECMKDDNFHEIMIDNNDIIPMSLDELASEWFAVSNGEKRERIDKQ</sequence>
<dbReference type="GeneID" id="15041803"/>
<accession>M4HNE5</accession>
<keyword evidence="2" id="KW-1185">Reference proteome</keyword>
<name>M4HNE5_9CAUD</name>
<evidence type="ECO:0000313" key="2">
    <source>
        <dbReference type="Proteomes" id="UP000011865"/>
    </source>
</evidence>
<organism evidence="1 2">
    <name type="scientific">Bacillus phage vB_BceM_Bc431v3</name>
    <dbReference type="NCBI Taxonomy" id="1195072"/>
    <lineage>
        <taxon>Viruses</taxon>
        <taxon>Duplodnaviria</taxon>
        <taxon>Heunggongvirae</taxon>
        <taxon>Uroviricota</taxon>
        <taxon>Caudoviricetes</taxon>
        <taxon>Herelleviridae</taxon>
        <taxon>Bastillevirinae</taxon>
        <taxon>Caeruleovirus</taxon>
        <taxon>Caeruleovirus Bc431</taxon>
    </lineage>
</organism>
<dbReference type="EMBL" id="JX094431">
    <property type="protein sequence ID" value="AFQ96354.1"/>
    <property type="molecule type" value="Genomic_DNA"/>
</dbReference>
<dbReference type="Proteomes" id="UP000011865">
    <property type="component" value="Segment"/>
</dbReference>
<dbReference type="RefSeq" id="YP_007676944.1">
    <property type="nucleotide sequence ID" value="NC_020873.1"/>
</dbReference>
<dbReference type="OrthoDB" id="23316at10239"/>
<dbReference type="KEGG" id="vg:15041803"/>
<protein>
    <submittedName>
        <fullName evidence="1">Uncharacterized protein</fullName>
    </submittedName>
</protein>